<dbReference type="GO" id="GO:0005829">
    <property type="term" value="C:cytosol"/>
    <property type="evidence" value="ECO:0007669"/>
    <property type="project" value="TreeGrafter"/>
</dbReference>
<dbReference type="InterPro" id="IPR001282">
    <property type="entry name" value="G6P_DH"/>
</dbReference>
<dbReference type="NCBIfam" id="NF009492">
    <property type="entry name" value="PRK12853.1-3"/>
    <property type="match status" value="1"/>
</dbReference>
<evidence type="ECO:0000256" key="1">
    <source>
        <dbReference type="ARBA" id="ARBA00004937"/>
    </source>
</evidence>
<dbReference type="InterPro" id="IPR036291">
    <property type="entry name" value="NAD(P)-bd_dom_sf"/>
</dbReference>
<comment type="pathway">
    <text evidence="1">Carbohydrate degradation; pentose phosphate pathway; D-ribulose 5-phosphate from D-glucose 6-phosphate (oxidative stage): step 1/3.</text>
</comment>
<dbReference type="SUPFAM" id="SSF55347">
    <property type="entry name" value="Glyceraldehyde-3-phosphate dehydrogenase-like, C-terminal domain"/>
    <property type="match status" value="1"/>
</dbReference>
<gene>
    <name evidence="8" type="ORF">E6C70_00005</name>
</gene>
<dbReference type="Proteomes" id="UP000307380">
    <property type="component" value="Unassembled WGS sequence"/>
</dbReference>
<keyword evidence="4 8" id="KW-0560">Oxidoreductase</keyword>
<dbReference type="GO" id="GO:0004345">
    <property type="term" value="F:glucose-6-phosphate dehydrogenase activity"/>
    <property type="evidence" value="ECO:0007669"/>
    <property type="project" value="UniProtKB-EC"/>
</dbReference>
<dbReference type="GO" id="GO:0009051">
    <property type="term" value="P:pentose-phosphate shunt, oxidative branch"/>
    <property type="evidence" value="ECO:0007669"/>
    <property type="project" value="TreeGrafter"/>
</dbReference>
<dbReference type="EC" id="1.1.1.49" evidence="8"/>
<dbReference type="Gene3D" id="3.40.50.720">
    <property type="entry name" value="NAD(P)-binding Rossmann-like Domain"/>
    <property type="match status" value="1"/>
</dbReference>
<dbReference type="PIRSF" id="PIRSF000110">
    <property type="entry name" value="G6PD"/>
    <property type="match status" value="1"/>
</dbReference>
<dbReference type="EMBL" id="SSSN01000001">
    <property type="protein sequence ID" value="THG36360.1"/>
    <property type="molecule type" value="Genomic_DNA"/>
</dbReference>
<name>A0A4S4FZ26_9MICO</name>
<proteinExistence type="predicted"/>
<dbReference type="GO" id="GO:0050661">
    <property type="term" value="F:NADP binding"/>
    <property type="evidence" value="ECO:0007669"/>
    <property type="project" value="InterPro"/>
</dbReference>
<dbReference type="OrthoDB" id="9802739at2"/>
<sequence>MEKQRTLVIFGADGDLSKRLLLPGLAQLLHYDGDRGVKLIGVGMSDFSAEEWSDRLHDAVGDGLKRFEQDSRYERMDATDADALGHLLKDIDGPATYYFAVPPAVAFAACEALATLDMAPGSVLALEKPFGTDLDEAKRFNALLGTFPKGVDAFRVDHFLGKTIVLSLIGLRLANRMMESVWNAAEIEKVEIVFDETLALEGRAGYYDKAGALRDMIQSHLLQVLALIGMEPPETLDYHDLHGRMAEVLEATRVWGSNAAESGRRARYTAGDLDSRHLPDYAAEKGVDPDRQTETLAEVTLQINTDRWHGVPFVLRSGKALGQAHKQIIVHFRESERLPRGFSGKTGPRTLRMGIDTTTIALDLLVNDSDNALTLTVAELETTVGEGKLGAYGEVLAGLLDADPLLSVSGRAAEACWRIVTPVLEAWADGEVPLDTYPAGSAGPSEWTAITDEGTG</sequence>
<evidence type="ECO:0000313" key="9">
    <source>
        <dbReference type="Proteomes" id="UP000307380"/>
    </source>
</evidence>
<dbReference type="PANTHER" id="PTHR23429:SF0">
    <property type="entry name" value="GLUCOSE-6-PHOSPHATE 1-DEHYDROGENASE"/>
    <property type="match status" value="1"/>
</dbReference>
<accession>A0A4S4FZ26</accession>
<organism evidence="8 9">
    <name type="scientific">Orlajensenia flava</name>
    <dbReference type="NCBI Taxonomy" id="2565934"/>
    <lineage>
        <taxon>Bacteria</taxon>
        <taxon>Bacillati</taxon>
        <taxon>Actinomycetota</taxon>
        <taxon>Actinomycetes</taxon>
        <taxon>Micrococcales</taxon>
        <taxon>Microbacteriaceae</taxon>
        <taxon>Orlajensenia</taxon>
    </lineage>
</organism>
<dbReference type="Pfam" id="PF00479">
    <property type="entry name" value="G6PD_N"/>
    <property type="match status" value="1"/>
</dbReference>
<evidence type="ECO:0000256" key="4">
    <source>
        <dbReference type="ARBA" id="ARBA00023002"/>
    </source>
</evidence>
<reference evidence="8 9" key="1">
    <citation type="submission" date="2019-04" db="EMBL/GenBank/DDBJ databases">
        <authorList>
            <person name="Jiang L."/>
        </authorList>
    </citation>
    <scope>NUCLEOTIDE SEQUENCE [LARGE SCALE GENOMIC DNA]</scope>
    <source>
        <strain evidence="8 9">YIM 131861</strain>
    </source>
</reference>
<dbReference type="AlphaFoldDB" id="A0A4S4FZ26"/>
<keyword evidence="5" id="KW-0119">Carbohydrate metabolism</keyword>
<evidence type="ECO:0000256" key="3">
    <source>
        <dbReference type="ARBA" id="ARBA00022857"/>
    </source>
</evidence>
<evidence type="ECO:0000259" key="7">
    <source>
        <dbReference type="Pfam" id="PF02781"/>
    </source>
</evidence>
<keyword evidence="2" id="KW-0313">Glucose metabolism</keyword>
<dbReference type="GO" id="GO:0006006">
    <property type="term" value="P:glucose metabolic process"/>
    <property type="evidence" value="ECO:0007669"/>
    <property type="project" value="UniProtKB-KW"/>
</dbReference>
<dbReference type="InterPro" id="IPR022675">
    <property type="entry name" value="G6P_DH_C"/>
</dbReference>
<keyword evidence="3" id="KW-0521">NADP</keyword>
<dbReference type="SUPFAM" id="SSF51735">
    <property type="entry name" value="NAD(P)-binding Rossmann-fold domains"/>
    <property type="match status" value="1"/>
</dbReference>
<dbReference type="PANTHER" id="PTHR23429">
    <property type="entry name" value="GLUCOSE-6-PHOSPHATE 1-DEHYDROGENASE G6PD"/>
    <property type="match status" value="1"/>
</dbReference>
<dbReference type="Pfam" id="PF02781">
    <property type="entry name" value="G6PD_C"/>
    <property type="match status" value="1"/>
</dbReference>
<feature type="domain" description="Glucose-6-phosphate dehydrogenase NAD-binding" evidence="6">
    <location>
        <begin position="8"/>
        <end position="165"/>
    </location>
</feature>
<keyword evidence="9" id="KW-1185">Reference proteome</keyword>
<dbReference type="RefSeq" id="WP_136421036.1">
    <property type="nucleotide sequence ID" value="NZ_SSSN01000001.1"/>
</dbReference>
<protein>
    <submittedName>
        <fullName evidence="8">Glucose-6-phosphate dehydrogenase</fullName>
        <ecNumber evidence="8">1.1.1.49</ecNumber>
    </submittedName>
</protein>
<evidence type="ECO:0000256" key="2">
    <source>
        <dbReference type="ARBA" id="ARBA00022526"/>
    </source>
</evidence>
<evidence type="ECO:0000259" key="6">
    <source>
        <dbReference type="Pfam" id="PF00479"/>
    </source>
</evidence>
<dbReference type="PRINTS" id="PR00079">
    <property type="entry name" value="G6PDHDRGNASE"/>
</dbReference>
<comment type="caution">
    <text evidence="8">The sequence shown here is derived from an EMBL/GenBank/DDBJ whole genome shotgun (WGS) entry which is preliminary data.</text>
</comment>
<evidence type="ECO:0000256" key="5">
    <source>
        <dbReference type="ARBA" id="ARBA00023277"/>
    </source>
</evidence>
<evidence type="ECO:0000313" key="8">
    <source>
        <dbReference type="EMBL" id="THG36360.1"/>
    </source>
</evidence>
<dbReference type="InterPro" id="IPR022674">
    <property type="entry name" value="G6P_DH_NAD-bd"/>
</dbReference>
<dbReference type="Gene3D" id="3.30.360.10">
    <property type="entry name" value="Dihydrodipicolinate Reductase, domain 2"/>
    <property type="match status" value="1"/>
</dbReference>
<feature type="domain" description="Glucose-6-phosphate dehydrogenase C-terminal" evidence="7">
    <location>
        <begin position="171"/>
        <end position="451"/>
    </location>
</feature>